<dbReference type="SUPFAM" id="SSF53474">
    <property type="entry name" value="alpha/beta-Hydrolases"/>
    <property type="match status" value="1"/>
</dbReference>
<evidence type="ECO:0000313" key="4">
    <source>
        <dbReference type="Proteomes" id="UP000094526"/>
    </source>
</evidence>
<dbReference type="eggNOG" id="ENOG502SJ2N">
    <property type="taxonomic scope" value="Eukaryota"/>
</dbReference>
<dbReference type="EMBL" id="LGRB01000009">
    <property type="protein sequence ID" value="OCT52015.1"/>
    <property type="molecule type" value="Genomic_DNA"/>
</dbReference>
<dbReference type="InterPro" id="IPR000073">
    <property type="entry name" value="AB_hydrolase_1"/>
</dbReference>
<proteinExistence type="predicted"/>
<keyword evidence="1" id="KW-0732">Signal</keyword>
<protein>
    <recommendedName>
        <fullName evidence="2">AB hydrolase-1 domain-containing protein</fullName>
    </recommendedName>
</protein>
<feature type="signal peptide" evidence="1">
    <location>
        <begin position="1"/>
        <end position="20"/>
    </location>
</feature>
<dbReference type="STRING" id="86049.A0A1C1CU32"/>
<dbReference type="OrthoDB" id="190201at2759"/>
<keyword evidence="4" id="KW-1185">Reference proteome</keyword>
<sequence>MMGFQTLLFSAVLAWTPVSARKCQNITIPIQISARNGAFDVAVPQSGLEVTDFALDFARQGFNYSQSVLHDYTTVTGSYQISATHCSPDNGPSSVLQILTHGIGFDKSYWDLPFKNWNYSYVATAVDQYGYSTLAWDRLGIANSSHGDPLAEIQAPLTQAALAALTEHARKRHPPSGPDGSFSKIIHVGHSFGAVLSYALARDDPSASDGLILQGWAMEKQFFPYFVFGGNLIPITDLTTAYEPGYLAAGNQAALHTNFLGPGQYDPDIVAYAYANGQPAAIGALLTIGSAMYGVSAFPGPVMVITGERDLPFCGGNCYATGDSNHPNIPDMARQFLPNARDVNVTIVPGGGHGLNMEYGHETVYRAMNDFLGSSGLGAHSSRRNAAK</sequence>
<reference evidence="4" key="1">
    <citation type="submission" date="2015-07" db="EMBL/GenBank/DDBJ databases">
        <authorList>
            <person name="Teixeira M.M."/>
            <person name="Souza R.C."/>
            <person name="Almeida L.G."/>
            <person name="Vicente V.A."/>
            <person name="de Hoog S."/>
            <person name="Bocca A.L."/>
            <person name="de Almeida S.R."/>
            <person name="Vasconcelos A.T."/>
            <person name="Felipe M.S."/>
        </authorList>
    </citation>
    <scope>NUCLEOTIDE SEQUENCE [LARGE SCALE GENOMIC DNA]</scope>
    <source>
        <strain evidence="4">KSF</strain>
    </source>
</reference>
<comment type="caution">
    <text evidence="3">The sequence shown here is derived from an EMBL/GenBank/DDBJ whole genome shotgun (WGS) entry which is preliminary data.</text>
</comment>
<dbReference type="Gene3D" id="3.40.50.1820">
    <property type="entry name" value="alpha/beta hydrolase"/>
    <property type="match status" value="1"/>
</dbReference>
<dbReference type="InterPro" id="IPR029058">
    <property type="entry name" value="AB_hydrolase_fold"/>
</dbReference>
<dbReference type="Proteomes" id="UP000094526">
    <property type="component" value="Unassembled WGS sequence"/>
</dbReference>
<dbReference type="VEuPathDB" id="FungiDB:CLCR_08711"/>
<feature type="domain" description="AB hydrolase-1" evidence="2">
    <location>
        <begin position="98"/>
        <end position="363"/>
    </location>
</feature>
<evidence type="ECO:0000256" key="1">
    <source>
        <dbReference type="SAM" id="SignalP"/>
    </source>
</evidence>
<name>A0A1C1CU32_9EURO</name>
<feature type="chain" id="PRO_5008651046" description="AB hydrolase-1 domain-containing protein" evidence="1">
    <location>
        <begin position="21"/>
        <end position="388"/>
    </location>
</feature>
<accession>A0A1C1CU32</accession>
<gene>
    <name evidence="3" type="ORF">CLCR_08711</name>
</gene>
<organism evidence="3 4">
    <name type="scientific">Cladophialophora carrionii</name>
    <dbReference type="NCBI Taxonomy" id="86049"/>
    <lineage>
        <taxon>Eukaryota</taxon>
        <taxon>Fungi</taxon>
        <taxon>Dikarya</taxon>
        <taxon>Ascomycota</taxon>
        <taxon>Pezizomycotina</taxon>
        <taxon>Eurotiomycetes</taxon>
        <taxon>Chaetothyriomycetidae</taxon>
        <taxon>Chaetothyriales</taxon>
        <taxon>Herpotrichiellaceae</taxon>
        <taxon>Cladophialophora</taxon>
    </lineage>
</organism>
<evidence type="ECO:0000259" key="2">
    <source>
        <dbReference type="Pfam" id="PF12697"/>
    </source>
</evidence>
<dbReference type="AlphaFoldDB" id="A0A1C1CU32"/>
<dbReference type="VEuPathDB" id="FungiDB:G647_06115"/>
<evidence type="ECO:0000313" key="3">
    <source>
        <dbReference type="EMBL" id="OCT52015.1"/>
    </source>
</evidence>
<dbReference type="Pfam" id="PF12697">
    <property type="entry name" value="Abhydrolase_6"/>
    <property type="match status" value="1"/>
</dbReference>